<name>A0A6H1ZLZ6_9ZZZZ</name>
<accession>A0A6H1ZLZ6</accession>
<protein>
    <submittedName>
        <fullName evidence="1">Uncharacterized protein</fullName>
    </submittedName>
</protein>
<evidence type="ECO:0000313" key="2">
    <source>
        <dbReference type="EMBL" id="QJA58505.1"/>
    </source>
</evidence>
<proteinExistence type="predicted"/>
<dbReference type="EMBL" id="MT144087">
    <property type="protein sequence ID" value="QJA48502.1"/>
    <property type="molecule type" value="Genomic_DNA"/>
</dbReference>
<evidence type="ECO:0000313" key="3">
    <source>
        <dbReference type="EMBL" id="QJA81849.1"/>
    </source>
</evidence>
<dbReference type="EMBL" id="MT141327">
    <property type="protein sequence ID" value="QJA58505.1"/>
    <property type="molecule type" value="Genomic_DNA"/>
</dbReference>
<organism evidence="1">
    <name type="scientific">viral metagenome</name>
    <dbReference type="NCBI Taxonomy" id="1070528"/>
    <lineage>
        <taxon>unclassified sequences</taxon>
        <taxon>metagenomes</taxon>
        <taxon>organismal metagenomes</taxon>
    </lineage>
</organism>
<dbReference type="AlphaFoldDB" id="A0A6H1ZLZ6"/>
<evidence type="ECO:0000313" key="1">
    <source>
        <dbReference type="EMBL" id="QJA48502.1"/>
    </source>
</evidence>
<sequence>MTIQIIIKGKAKYGKTKAEIAENLRKDGVDPVGGLYRNRTEEERSKYIDKKENLRNLDENQAEKLAKHKNVRSEI</sequence>
<gene>
    <name evidence="3" type="ORF">MM415A00479_0008</name>
    <name evidence="2" type="ORF">MM415B01443_0001</name>
    <name evidence="1" type="ORF">TM448A00968_0014</name>
</gene>
<reference evidence="1" key="1">
    <citation type="submission" date="2020-03" db="EMBL/GenBank/DDBJ databases">
        <title>The deep terrestrial virosphere.</title>
        <authorList>
            <person name="Holmfeldt K."/>
            <person name="Nilsson E."/>
            <person name="Simone D."/>
            <person name="Lopez-Fernandez M."/>
            <person name="Wu X."/>
            <person name="de Brujin I."/>
            <person name="Lundin D."/>
            <person name="Andersson A."/>
            <person name="Bertilsson S."/>
            <person name="Dopson M."/>
        </authorList>
    </citation>
    <scope>NUCLEOTIDE SEQUENCE</scope>
    <source>
        <strain evidence="3">MM415A00479</strain>
        <strain evidence="2">MM415B01443</strain>
        <strain evidence="1">TM448A00968</strain>
    </source>
</reference>
<dbReference type="EMBL" id="MT142472">
    <property type="protein sequence ID" value="QJA81849.1"/>
    <property type="molecule type" value="Genomic_DNA"/>
</dbReference>